<protein>
    <submittedName>
        <fullName evidence="1">Uncharacterized protein</fullName>
    </submittedName>
</protein>
<dbReference type="OrthoDB" id="3261103at2759"/>
<comment type="caution">
    <text evidence="1">The sequence shown here is derived from an EMBL/GenBank/DDBJ whole genome shotgun (WGS) entry which is preliminary data.</text>
</comment>
<reference evidence="1" key="1">
    <citation type="journal article" date="2020" name="New Phytol.">
        <title>Comparative genomics reveals dynamic genome evolution in host specialist ectomycorrhizal fungi.</title>
        <authorList>
            <person name="Lofgren L.A."/>
            <person name="Nguyen N.H."/>
            <person name="Vilgalys R."/>
            <person name="Ruytinx J."/>
            <person name="Liao H.L."/>
            <person name="Branco S."/>
            <person name="Kuo A."/>
            <person name="LaButti K."/>
            <person name="Lipzen A."/>
            <person name="Andreopoulos W."/>
            <person name="Pangilinan J."/>
            <person name="Riley R."/>
            <person name="Hundley H."/>
            <person name="Na H."/>
            <person name="Barry K."/>
            <person name="Grigoriev I.V."/>
            <person name="Stajich J.E."/>
            <person name="Kennedy P.G."/>
        </authorList>
    </citation>
    <scope>NUCLEOTIDE SEQUENCE</scope>
    <source>
        <strain evidence="1">DOB743</strain>
    </source>
</reference>
<sequence length="112" mass="11907">MRVEITQLSLTFPDNQSQTIDLGLKNIHVLVTGTSGGIGLETVKLDLSLGANVTAHYNSNSTPLQALQVSFPAFQCAQADLSSDSAVKESDARELSRRITALATLTLCTCGR</sequence>
<dbReference type="InterPro" id="IPR036291">
    <property type="entry name" value="NAD(P)-bd_dom_sf"/>
</dbReference>
<dbReference type="Gene3D" id="3.40.50.720">
    <property type="entry name" value="NAD(P)-binding Rossmann-like Domain"/>
    <property type="match status" value="1"/>
</dbReference>
<dbReference type="AlphaFoldDB" id="A0A9P7D401"/>
<dbReference type="Proteomes" id="UP000714275">
    <property type="component" value="Unassembled WGS sequence"/>
</dbReference>
<dbReference type="EMBL" id="JABBWD010000016">
    <property type="protein sequence ID" value="KAG1778293.1"/>
    <property type="molecule type" value="Genomic_DNA"/>
</dbReference>
<evidence type="ECO:0000313" key="1">
    <source>
        <dbReference type="EMBL" id="KAG1778293.1"/>
    </source>
</evidence>
<gene>
    <name evidence="1" type="ORF">EV702DRAFT_1095421</name>
</gene>
<dbReference type="SUPFAM" id="SSF51735">
    <property type="entry name" value="NAD(P)-binding Rossmann-fold domains"/>
    <property type="match status" value="1"/>
</dbReference>
<accession>A0A9P7D401</accession>
<name>A0A9P7D401_9AGAM</name>
<organism evidence="1 2">
    <name type="scientific">Suillus placidus</name>
    <dbReference type="NCBI Taxonomy" id="48579"/>
    <lineage>
        <taxon>Eukaryota</taxon>
        <taxon>Fungi</taxon>
        <taxon>Dikarya</taxon>
        <taxon>Basidiomycota</taxon>
        <taxon>Agaricomycotina</taxon>
        <taxon>Agaricomycetes</taxon>
        <taxon>Agaricomycetidae</taxon>
        <taxon>Boletales</taxon>
        <taxon>Suillineae</taxon>
        <taxon>Suillaceae</taxon>
        <taxon>Suillus</taxon>
    </lineage>
</organism>
<proteinExistence type="predicted"/>
<keyword evidence="2" id="KW-1185">Reference proteome</keyword>
<evidence type="ECO:0000313" key="2">
    <source>
        <dbReference type="Proteomes" id="UP000714275"/>
    </source>
</evidence>